<dbReference type="Pfam" id="PF00004">
    <property type="entry name" value="AAA"/>
    <property type="match status" value="1"/>
</dbReference>
<dbReference type="FunFam" id="3.40.50.300:FF:000166">
    <property type="entry name" value="vesicle-fusing ATPase isoform X1"/>
    <property type="match status" value="1"/>
</dbReference>
<dbReference type="Gene3D" id="3.40.50.300">
    <property type="entry name" value="P-loop containing nucleotide triphosphate hydrolases"/>
    <property type="match status" value="1"/>
</dbReference>
<comment type="catalytic activity">
    <reaction evidence="4">
        <text>ATP + H2O = ADP + phosphate + H(+)</text>
        <dbReference type="Rhea" id="RHEA:13065"/>
        <dbReference type="ChEBI" id="CHEBI:15377"/>
        <dbReference type="ChEBI" id="CHEBI:15378"/>
        <dbReference type="ChEBI" id="CHEBI:30616"/>
        <dbReference type="ChEBI" id="CHEBI:43474"/>
        <dbReference type="ChEBI" id="CHEBI:456216"/>
        <dbReference type="EC" id="3.6.4.6"/>
    </reaction>
</comment>
<dbReference type="SUPFAM" id="SSF52540">
    <property type="entry name" value="P-loop containing nucleoside triphosphate hydrolases"/>
    <property type="match status" value="1"/>
</dbReference>
<evidence type="ECO:0000313" key="7">
    <source>
        <dbReference type="EMBL" id="CAF4444299.1"/>
    </source>
</evidence>
<evidence type="ECO:0000313" key="6">
    <source>
        <dbReference type="EMBL" id="CAF1623350.1"/>
    </source>
</evidence>
<keyword evidence="2 4" id="KW-0547">Nucleotide-binding</keyword>
<dbReference type="GO" id="GO:0035494">
    <property type="term" value="P:SNARE complex disassembly"/>
    <property type="evidence" value="ECO:0007669"/>
    <property type="project" value="InterPro"/>
</dbReference>
<sequence>PPNSGKTALAAHIALLSKFPYLKFCTAQTMLGYTEMSKCQQLKKIFEDAHKSTLSCVVVDELESFLEYAPVGPRYSNTVLQTLKLLFKRAPPKGRKLLIIATTSYRDILEQLGLSQSFSKIIHVSNMSSGKHVLHVINEIEHTFNDDEMKHLEKTLNDKK</sequence>
<reference evidence="6" key="1">
    <citation type="submission" date="2021-02" db="EMBL/GenBank/DDBJ databases">
        <authorList>
            <person name="Nowell W R."/>
        </authorList>
    </citation>
    <scope>NUCLEOTIDE SEQUENCE</scope>
</reference>
<dbReference type="GO" id="GO:0006891">
    <property type="term" value="P:intra-Golgi vesicle-mediated transport"/>
    <property type="evidence" value="ECO:0007669"/>
    <property type="project" value="TreeGrafter"/>
</dbReference>
<evidence type="ECO:0000256" key="4">
    <source>
        <dbReference type="RuleBase" id="RU367045"/>
    </source>
</evidence>
<comment type="similarity">
    <text evidence="1 4">Belongs to the AAA ATPase family.</text>
</comment>
<dbReference type="EMBL" id="CAJNOK010056561">
    <property type="protein sequence ID" value="CAF1623350.1"/>
    <property type="molecule type" value="Genomic_DNA"/>
</dbReference>
<keyword evidence="4" id="KW-0479">Metal-binding</keyword>
<name>A0A8S2G4D6_9BILA</name>
<evidence type="ECO:0000259" key="5">
    <source>
        <dbReference type="Pfam" id="PF00004"/>
    </source>
</evidence>
<comment type="cofactor">
    <cofactor evidence="4">
        <name>Mg(2+)</name>
        <dbReference type="ChEBI" id="CHEBI:18420"/>
    </cofactor>
    <text evidence="4">Binds 1 Mg(2+) ion per subunit.</text>
</comment>
<dbReference type="GO" id="GO:0005524">
    <property type="term" value="F:ATP binding"/>
    <property type="evidence" value="ECO:0007669"/>
    <property type="project" value="UniProtKB-UniRule"/>
</dbReference>
<dbReference type="GO" id="GO:0005795">
    <property type="term" value="C:Golgi stack"/>
    <property type="evidence" value="ECO:0007669"/>
    <property type="project" value="TreeGrafter"/>
</dbReference>
<keyword evidence="4" id="KW-0931">ER-Golgi transport</keyword>
<dbReference type="InterPro" id="IPR027417">
    <property type="entry name" value="P-loop_NTPase"/>
</dbReference>
<keyword evidence="4" id="KW-0653">Protein transport</keyword>
<evidence type="ECO:0000313" key="8">
    <source>
        <dbReference type="Proteomes" id="UP000677228"/>
    </source>
</evidence>
<dbReference type="Proteomes" id="UP000677228">
    <property type="component" value="Unassembled WGS sequence"/>
</dbReference>
<evidence type="ECO:0000256" key="2">
    <source>
        <dbReference type="ARBA" id="ARBA00022741"/>
    </source>
</evidence>
<dbReference type="InterPro" id="IPR039812">
    <property type="entry name" value="Vesicle-fus_ATPase"/>
</dbReference>
<keyword evidence="4" id="KW-0378">Hydrolase</keyword>
<keyword evidence="3 4" id="KW-0067">ATP-binding</keyword>
<dbReference type="EMBL" id="CAJOBA010081587">
    <property type="protein sequence ID" value="CAF4444299.1"/>
    <property type="molecule type" value="Genomic_DNA"/>
</dbReference>
<dbReference type="GO" id="GO:0016887">
    <property type="term" value="F:ATP hydrolysis activity"/>
    <property type="evidence" value="ECO:0007669"/>
    <property type="project" value="InterPro"/>
</dbReference>
<accession>A0A8S2G4D6</accession>
<dbReference type="PANTHER" id="PTHR23078:SF3">
    <property type="entry name" value="VESICLE-FUSING ATPASE"/>
    <property type="match status" value="1"/>
</dbReference>
<dbReference type="PANTHER" id="PTHR23078">
    <property type="entry name" value="VESICULAR-FUSION PROTEIN NSF"/>
    <property type="match status" value="1"/>
</dbReference>
<feature type="non-terminal residue" evidence="6">
    <location>
        <position position="1"/>
    </location>
</feature>
<comment type="caution">
    <text evidence="6">The sequence shown here is derived from an EMBL/GenBank/DDBJ whole genome shotgun (WGS) entry which is preliminary data.</text>
</comment>
<comment type="subcellular location">
    <subcellularLocation>
        <location evidence="4">Cytoplasm</location>
    </subcellularLocation>
</comment>
<feature type="domain" description="ATPase AAA-type core" evidence="5">
    <location>
        <begin position="1"/>
        <end position="124"/>
    </location>
</feature>
<dbReference type="InterPro" id="IPR003959">
    <property type="entry name" value="ATPase_AAA_core"/>
</dbReference>
<organism evidence="6 8">
    <name type="scientific">Didymodactylos carnosus</name>
    <dbReference type="NCBI Taxonomy" id="1234261"/>
    <lineage>
        <taxon>Eukaryota</taxon>
        <taxon>Metazoa</taxon>
        <taxon>Spiralia</taxon>
        <taxon>Gnathifera</taxon>
        <taxon>Rotifera</taxon>
        <taxon>Eurotatoria</taxon>
        <taxon>Bdelloidea</taxon>
        <taxon>Philodinida</taxon>
        <taxon>Philodinidae</taxon>
        <taxon>Didymodactylos</taxon>
    </lineage>
</organism>
<evidence type="ECO:0000256" key="3">
    <source>
        <dbReference type="ARBA" id="ARBA00022840"/>
    </source>
</evidence>
<dbReference type="GO" id="GO:0043001">
    <property type="term" value="P:Golgi to plasma membrane protein transport"/>
    <property type="evidence" value="ECO:0007669"/>
    <property type="project" value="TreeGrafter"/>
</dbReference>
<gene>
    <name evidence="6" type="ORF">OVA965_LOCUS43319</name>
    <name evidence="7" type="ORF">TMI583_LOCUS45530</name>
</gene>
<keyword evidence="4" id="KW-0460">Magnesium</keyword>
<keyword evidence="4" id="KW-0963">Cytoplasm</keyword>
<dbReference type="AlphaFoldDB" id="A0A8S2G4D6"/>
<keyword evidence="4" id="KW-0813">Transport</keyword>
<dbReference type="EC" id="3.6.4.6" evidence="4"/>
<evidence type="ECO:0000256" key="1">
    <source>
        <dbReference type="ARBA" id="ARBA00006914"/>
    </source>
</evidence>
<comment type="function">
    <text evidence="4">Required for vesicle-mediated transport. Catalyzes the fusion of transport vesicles within the Golgi cisternae. Is also required for transport from the endoplasmic reticulum to the Golgi stack. Seems to function as a fusion protein required for the delivery of cargo proteins to all compartments of the Golgi stack independent of vesicle origin.</text>
</comment>
<dbReference type="GO" id="GO:0046872">
    <property type="term" value="F:metal ion binding"/>
    <property type="evidence" value="ECO:0007669"/>
    <property type="project" value="UniProtKB-UniRule"/>
</dbReference>
<protein>
    <recommendedName>
        <fullName evidence="4">Vesicle-fusing ATPase</fullName>
        <ecNumber evidence="4">3.6.4.6</ecNumber>
    </recommendedName>
</protein>
<dbReference type="Proteomes" id="UP000682733">
    <property type="component" value="Unassembled WGS sequence"/>
</dbReference>
<proteinExistence type="inferred from homology"/>